<dbReference type="PATRIC" id="fig|1617427.3.peg.598"/>
<dbReference type="STRING" id="1617427.UZ20_WS6002000575"/>
<comment type="cofactor">
    <cofactor evidence="1">
        <name>Zn(2+)</name>
        <dbReference type="ChEBI" id="CHEBI:29105"/>
    </cofactor>
</comment>
<evidence type="ECO:0000313" key="10">
    <source>
        <dbReference type="Proteomes" id="UP000070449"/>
    </source>
</evidence>
<comment type="catalytic activity">
    <reaction evidence="7">
        <text>L-methionyl-[protein] + [thioredoxin]-disulfide + H2O = L-methionyl-(R)-S-oxide-[protein] + [thioredoxin]-dithiol</text>
        <dbReference type="Rhea" id="RHEA:24164"/>
        <dbReference type="Rhea" id="RHEA-COMP:10698"/>
        <dbReference type="Rhea" id="RHEA-COMP:10700"/>
        <dbReference type="Rhea" id="RHEA-COMP:12313"/>
        <dbReference type="Rhea" id="RHEA-COMP:12314"/>
        <dbReference type="ChEBI" id="CHEBI:15377"/>
        <dbReference type="ChEBI" id="CHEBI:16044"/>
        <dbReference type="ChEBI" id="CHEBI:29950"/>
        <dbReference type="ChEBI" id="CHEBI:45764"/>
        <dbReference type="ChEBI" id="CHEBI:50058"/>
        <dbReference type="EC" id="1.8.4.12"/>
    </reaction>
</comment>
<sequence>MDDQWKSKLTPEQYKIMRLKQTEPPFSGEYNKNYKEGSYYCAACHEELFSSTAKYDSQSGWPSFDQPKSKEAVLEVSDSSHGMQRTEVVCKRCGSHLGHVFTDGPQNTTGLRYCINSLALEFKPAKE</sequence>
<name>A0A136KIX0_9BACT</name>
<dbReference type="Gene3D" id="2.170.150.20">
    <property type="entry name" value="Peptide methionine sulfoxide reductase"/>
    <property type="match status" value="1"/>
</dbReference>
<comment type="similarity">
    <text evidence="2">Belongs to the MsrB Met sulfoxide reductase family.</text>
</comment>
<organism evidence="9 10">
    <name type="scientific">candidate division WS6 bacterium OLB21</name>
    <dbReference type="NCBI Taxonomy" id="1617427"/>
    <lineage>
        <taxon>Bacteria</taxon>
        <taxon>Candidatus Dojkabacteria</taxon>
    </lineage>
</organism>
<evidence type="ECO:0000256" key="4">
    <source>
        <dbReference type="ARBA" id="ARBA00022723"/>
    </source>
</evidence>
<dbReference type="PROSITE" id="PS51790">
    <property type="entry name" value="MSRB"/>
    <property type="match status" value="1"/>
</dbReference>
<dbReference type="EMBL" id="JYPD01000018">
    <property type="protein sequence ID" value="KXK09360.1"/>
    <property type="molecule type" value="Genomic_DNA"/>
</dbReference>
<dbReference type="InterPro" id="IPR028427">
    <property type="entry name" value="Met_Sox_Rdtase_MsrB"/>
</dbReference>
<dbReference type="GO" id="GO:0033743">
    <property type="term" value="F:peptide-methionine (R)-S-oxide reductase activity"/>
    <property type="evidence" value="ECO:0007669"/>
    <property type="project" value="UniProtKB-EC"/>
</dbReference>
<evidence type="ECO:0000256" key="7">
    <source>
        <dbReference type="ARBA" id="ARBA00048488"/>
    </source>
</evidence>
<evidence type="ECO:0000256" key="6">
    <source>
        <dbReference type="ARBA" id="ARBA00023002"/>
    </source>
</evidence>
<comment type="caution">
    <text evidence="9">The sequence shown here is derived from an EMBL/GenBank/DDBJ whole genome shotgun (WGS) entry which is preliminary data.</text>
</comment>
<evidence type="ECO:0000256" key="1">
    <source>
        <dbReference type="ARBA" id="ARBA00001947"/>
    </source>
</evidence>
<dbReference type="Proteomes" id="UP000070449">
    <property type="component" value="Unassembled WGS sequence"/>
</dbReference>
<dbReference type="GO" id="GO:0046872">
    <property type="term" value="F:metal ion binding"/>
    <property type="evidence" value="ECO:0007669"/>
    <property type="project" value="UniProtKB-KW"/>
</dbReference>
<dbReference type="PANTHER" id="PTHR10173:SF52">
    <property type="entry name" value="METHIONINE-R-SULFOXIDE REDUCTASE B1"/>
    <property type="match status" value="1"/>
</dbReference>
<feature type="domain" description="MsrB" evidence="8">
    <location>
        <begin position="2"/>
        <end position="125"/>
    </location>
</feature>
<dbReference type="InterPro" id="IPR011057">
    <property type="entry name" value="Mss4-like_sf"/>
</dbReference>
<dbReference type="EC" id="1.8.4.12" evidence="3"/>
<keyword evidence="5" id="KW-0862">Zinc</keyword>
<keyword evidence="6 9" id="KW-0560">Oxidoreductase</keyword>
<dbReference type="GO" id="GO:0030091">
    <property type="term" value="P:protein repair"/>
    <property type="evidence" value="ECO:0007669"/>
    <property type="project" value="InterPro"/>
</dbReference>
<proteinExistence type="inferred from homology"/>
<dbReference type="GO" id="GO:0006979">
    <property type="term" value="P:response to oxidative stress"/>
    <property type="evidence" value="ECO:0007669"/>
    <property type="project" value="InterPro"/>
</dbReference>
<gene>
    <name evidence="9" type="primary">msrB</name>
    <name evidence="9" type="ORF">UZ20_WS6002000575</name>
</gene>
<dbReference type="GO" id="GO:0005737">
    <property type="term" value="C:cytoplasm"/>
    <property type="evidence" value="ECO:0007669"/>
    <property type="project" value="TreeGrafter"/>
</dbReference>
<evidence type="ECO:0000256" key="2">
    <source>
        <dbReference type="ARBA" id="ARBA00007174"/>
    </source>
</evidence>
<dbReference type="InterPro" id="IPR002579">
    <property type="entry name" value="Met_Sox_Rdtase_MsrB_dom"/>
</dbReference>
<dbReference type="Pfam" id="PF01641">
    <property type="entry name" value="SelR"/>
    <property type="match status" value="1"/>
</dbReference>
<evidence type="ECO:0000256" key="5">
    <source>
        <dbReference type="ARBA" id="ARBA00022833"/>
    </source>
</evidence>
<dbReference type="PANTHER" id="PTHR10173">
    <property type="entry name" value="METHIONINE SULFOXIDE REDUCTASE"/>
    <property type="match status" value="1"/>
</dbReference>
<protein>
    <recommendedName>
        <fullName evidence="3">peptide-methionine (R)-S-oxide reductase</fullName>
        <ecNumber evidence="3">1.8.4.12</ecNumber>
    </recommendedName>
</protein>
<evidence type="ECO:0000259" key="8">
    <source>
        <dbReference type="PROSITE" id="PS51790"/>
    </source>
</evidence>
<reference evidence="9 10" key="1">
    <citation type="submission" date="2015-02" db="EMBL/GenBank/DDBJ databases">
        <title>Improved understanding of the partial-nitritation anammox process through 23 genomes representing the majority of the microbial community.</title>
        <authorList>
            <person name="Speth D.R."/>
            <person name="In T Zandt M."/>
            <person name="Guerrero Cruz S."/>
            <person name="Jetten M.S."/>
            <person name="Dutilh B.E."/>
        </authorList>
    </citation>
    <scope>NUCLEOTIDE SEQUENCE [LARGE SCALE GENOMIC DNA]</scope>
    <source>
        <strain evidence="9">OLB21</strain>
    </source>
</reference>
<dbReference type="FunFam" id="2.170.150.20:FF:000001">
    <property type="entry name" value="Peptide methionine sulfoxide reductase MsrB"/>
    <property type="match status" value="1"/>
</dbReference>
<evidence type="ECO:0000313" key="9">
    <source>
        <dbReference type="EMBL" id="KXK09360.1"/>
    </source>
</evidence>
<evidence type="ECO:0000256" key="3">
    <source>
        <dbReference type="ARBA" id="ARBA00012499"/>
    </source>
</evidence>
<accession>A0A136KIX0</accession>
<dbReference type="AlphaFoldDB" id="A0A136KIX0"/>
<dbReference type="SUPFAM" id="SSF51316">
    <property type="entry name" value="Mss4-like"/>
    <property type="match status" value="1"/>
</dbReference>
<keyword evidence="4" id="KW-0479">Metal-binding</keyword>
<dbReference type="NCBIfam" id="TIGR00357">
    <property type="entry name" value="peptide-methionine (R)-S-oxide reductase MsrB"/>
    <property type="match status" value="1"/>
</dbReference>